<feature type="transmembrane region" description="Helical" evidence="1">
    <location>
        <begin position="190"/>
        <end position="213"/>
    </location>
</feature>
<keyword evidence="1" id="KW-0472">Membrane</keyword>
<comment type="caution">
    <text evidence="3">The sequence shown here is derived from an EMBL/GenBank/DDBJ whole genome shotgun (WGS) entry which is preliminary data.</text>
</comment>
<feature type="transmembrane region" description="Helical" evidence="1">
    <location>
        <begin position="110"/>
        <end position="130"/>
    </location>
</feature>
<dbReference type="OrthoDB" id="4552598at2"/>
<evidence type="ECO:0000313" key="4">
    <source>
        <dbReference type="Proteomes" id="UP000093795"/>
    </source>
</evidence>
<keyword evidence="1" id="KW-1133">Transmembrane helix</keyword>
<feature type="transmembrane region" description="Helical" evidence="1">
    <location>
        <begin position="21"/>
        <end position="46"/>
    </location>
</feature>
<gene>
    <name evidence="3" type="ORF">A9X01_26525</name>
</gene>
<feature type="domain" description="DUF1206" evidence="2">
    <location>
        <begin position="115"/>
        <end position="175"/>
    </location>
</feature>
<evidence type="ECO:0000256" key="1">
    <source>
        <dbReference type="SAM" id="Phobius"/>
    </source>
</evidence>
<reference evidence="3 4" key="1">
    <citation type="submission" date="2016-06" db="EMBL/GenBank/DDBJ databases">
        <authorList>
            <person name="Kjaerup R.B."/>
            <person name="Dalgaard T.S."/>
            <person name="Juul-Madsen H.R."/>
        </authorList>
    </citation>
    <scope>NUCLEOTIDE SEQUENCE [LARGE SCALE GENOMIC DNA]</scope>
    <source>
        <strain evidence="3 4">1081914.2</strain>
    </source>
</reference>
<feature type="transmembrane region" description="Helical" evidence="1">
    <location>
        <begin position="233"/>
        <end position="257"/>
    </location>
</feature>
<feature type="transmembrane region" description="Helical" evidence="1">
    <location>
        <begin position="150"/>
        <end position="169"/>
    </location>
</feature>
<dbReference type="AlphaFoldDB" id="A0A1A3BVV5"/>
<dbReference type="RefSeq" id="WP_065122434.1">
    <property type="nucleotide sequence ID" value="NZ_LZKQ01000231.1"/>
</dbReference>
<dbReference type="Proteomes" id="UP000093795">
    <property type="component" value="Unassembled WGS sequence"/>
</dbReference>
<evidence type="ECO:0000313" key="3">
    <source>
        <dbReference type="EMBL" id="OBI79060.1"/>
    </source>
</evidence>
<accession>A0A1A3BVV5</accession>
<feature type="domain" description="DUF1206" evidence="2">
    <location>
        <begin position="197"/>
        <end position="264"/>
    </location>
</feature>
<dbReference type="EMBL" id="LZKQ01000231">
    <property type="protein sequence ID" value="OBI79060.1"/>
    <property type="molecule type" value="Genomic_DNA"/>
</dbReference>
<evidence type="ECO:0000259" key="2">
    <source>
        <dbReference type="Pfam" id="PF06724"/>
    </source>
</evidence>
<organism evidence="3 4">
    <name type="scientific">Mycobacterium asiaticum</name>
    <dbReference type="NCBI Taxonomy" id="1790"/>
    <lineage>
        <taxon>Bacteria</taxon>
        <taxon>Bacillati</taxon>
        <taxon>Actinomycetota</taxon>
        <taxon>Actinomycetes</taxon>
        <taxon>Mycobacteriales</taxon>
        <taxon>Mycobacteriaceae</taxon>
        <taxon>Mycobacterium</taxon>
    </lineage>
</organism>
<dbReference type="eggNOG" id="ENOG502Z854">
    <property type="taxonomic scope" value="Bacteria"/>
</dbReference>
<dbReference type="STRING" id="1790.A5645_18345"/>
<feature type="domain" description="DUF1206" evidence="2">
    <location>
        <begin position="22"/>
        <end position="86"/>
    </location>
</feature>
<dbReference type="InterPro" id="IPR009597">
    <property type="entry name" value="DUF1206"/>
</dbReference>
<keyword evidence="1" id="KW-0812">Transmembrane</keyword>
<sequence length="267" mass="27091">MRWKLLHDATRHDGLRFAARTGFIVSGVIHLLIAYLIARIACGSSANADPSGALATVAASGGGEAALWGLALALIPLTLWRFAEALIGLHPAEGVDADSQDASAGNRLKALGLMVVYCGVGLTAVRFALGDRQPSGQQTAGLSARLMQSGAGRAALIAGGVAVVVVGGYHAYKGASKRFLSDLTDRPKGVAALGGCGYVVEGVVLAIAGGLVVKASVDVDPAKAAGLDAAVKTLAATRIGMVLLALASIGFAAYGLYSFALSRYSRM</sequence>
<protein>
    <recommendedName>
        <fullName evidence="2">DUF1206 domain-containing protein</fullName>
    </recommendedName>
</protein>
<proteinExistence type="predicted"/>
<name>A0A1A3BVV5_MYCAS</name>
<dbReference type="Pfam" id="PF06724">
    <property type="entry name" value="DUF1206"/>
    <property type="match status" value="3"/>
</dbReference>